<accession>A0A7W7Z6Q7</accession>
<keyword evidence="2" id="KW-1185">Reference proteome</keyword>
<comment type="caution">
    <text evidence="1">The sequence shown here is derived from an EMBL/GenBank/DDBJ whole genome shotgun (WGS) entry which is preliminary data.</text>
</comment>
<evidence type="ECO:0008006" key="3">
    <source>
        <dbReference type="Google" id="ProtNLM"/>
    </source>
</evidence>
<organism evidence="1 2">
    <name type="scientific">Rhodopseudomonas rhenobacensis</name>
    <dbReference type="NCBI Taxonomy" id="87461"/>
    <lineage>
        <taxon>Bacteria</taxon>
        <taxon>Pseudomonadati</taxon>
        <taxon>Pseudomonadota</taxon>
        <taxon>Alphaproteobacteria</taxon>
        <taxon>Hyphomicrobiales</taxon>
        <taxon>Nitrobacteraceae</taxon>
        <taxon>Rhodopseudomonas</taxon>
    </lineage>
</organism>
<reference evidence="1 2" key="1">
    <citation type="submission" date="2020-08" db="EMBL/GenBank/DDBJ databases">
        <title>Genomic Encyclopedia of Type Strains, Phase IV (KMG-IV): sequencing the most valuable type-strain genomes for metagenomic binning, comparative biology and taxonomic classification.</title>
        <authorList>
            <person name="Goeker M."/>
        </authorList>
    </citation>
    <scope>NUCLEOTIDE SEQUENCE [LARGE SCALE GENOMIC DNA]</scope>
    <source>
        <strain evidence="1 2">DSM 12706</strain>
    </source>
</reference>
<protein>
    <recommendedName>
        <fullName evidence="3">MORN repeat variant</fullName>
    </recommendedName>
</protein>
<evidence type="ECO:0000313" key="2">
    <source>
        <dbReference type="Proteomes" id="UP000542353"/>
    </source>
</evidence>
<name>A0A7W7Z6Q7_9BRAD</name>
<gene>
    <name evidence="1" type="ORF">HNR60_003289</name>
</gene>
<sequence>MTTHSLRPPNVDETLYADLVAMTAKMAQEKNVQLTDTIGAQAVCNVAVESLGPQALQRVRKNDPAATILAAKAIDRALDLCAATDVMLLMNAKAGVGFGYWNNDQYRIEAFVGCPPANDEGQRRHRWPARLADIVERYDAARWSRPICITLPQGRARTSYFLDRAALQSGIAAAPSWPHLWRLIPPDAMIPTSRRDTAYGPVIETLNDGTVITSYWYNGMLHRDPTEGPAWRLKGAGRERSEYRVDGRLHRPHAEGPAVIDRDAARGIAAEHYYADGELHRPASEGPAQIETNAEGERVLEAYIERGRMHRDPGVGPALYRRDFVAQRWEYYVDGQQHRPSGEGPAVTHIDLSGRLVHEVYMEYGFYHREASEGPAYYTRDGGKEHWTYAENGWWHRDENAGPAFITRDAATGCVLRDEYYFCGKAHRSHGPAAIEYAENGAMLLQSWFCEGWCHRDPVEGAAVIRHDVEGRIIERQYWIEGMQVPPLKRVRAVVAQGDTVDTRKEAVTRTMGDTMRASPVGDGEPAHG</sequence>
<evidence type="ECO:0000313" key="1">
    <source>
        <dbReference type="EMBL" id="MBB5048522.1"/>
    </source>
</evidence>
<dbReference type="EMBL" id="JACHIH010000022">
    <property type="protein sequence ID" value="MBB5048522.1"/>
    <property type="molecule type" value="Genomic_DNA"/>
</dbReference>
<dbReference type="AlphaFoldDB" id="A0A7W7Z6Q7"/>
<dbReference type="Proteomes" id="UP000542353">
    <property type="component" value="Unassembled WGS sequence"/>
</dbReference>
<proteinExistence type="predicted"/>
<dbReference type="RefSeq" id="WP_184259327.1">
    <property type="nucleotide sequence ID" value="NZ_JACHIH010000022.1"/>
</dbReference>